<organism evidence="2 3">
    <name type="scientific">Actinoplanes ianthinogenes</name>
    <dbReference type="NCBI Taxonomy" id="122358"/>
    <lineage>
        <taxon>Bacteria</taxon>
        <taxon>Bacillati</taxon>
        <taxon>Actinomycetota</taxon>
        <taxon>Actinomycetes</taxon>
        <taxon>Micromonosporales</taxon>
        <taxon>Micromonosporaceae</taxon>
        <taxon>Actinoplanes</taxon>
    </lineage>
</organism>
<feature type="compositionally biased region" description="Polar residues" evidence="1">
    <location>
        <begin position="112"/>
        <end position="122"/>
    </location>
</feature>
<dbReference type="Gene3D" id="3.30.1310.10">
    <property type="entry name" value="Nucleoid-associated protein YbaB-like domain"/>
    <property type="match status" value="1"/>
</dbReference>
<evidence type="ECO:0000313" key="3">
    <source>
        <dbReference type="Proteomes" id="UP000676967"/>
    </source>
</evidence>
<reference evidence="2 3" key="1">
    <citation type="submission" date="2020-08" db="EMBL/GenBank/DDBJ databases">
        <title>Whole genome shotgun sequence of Actinoplanes ianthinogenes NBRC 13996.</title>
        <authorList>
            <person name="Komaki H."/>
            <person name="Tamura T."/>
        </authorList>
    </citation>
    <scope>NUCLEOTIDE SEQUENCE [LARGE SCALE GENOMIC DNA]</scope>
    <source>
        <strain evidence="2 3">NBRC 13996</strain>
    </source>
</reference>
<sequence>MQPEAFRQLQQRVEALGRLAQELGAATPQWSEGSDPTGWVHVVLGPNGLPAEIRVRDKWQQRLEPEQLGVAVMEAHREAVRQAMRVLTRRLDDTHWWSRERDLDEYPEDFLGQSSPATSPSPLSGGRVHNDVEYGEDVLKALQAVQRRADEVPPATKGAEGRDDGRHVVVRLGVGGMTGCEIEPRWARNCDGTRISTALAVALKRAKSEIDAPETNAGSDVDTLLSDALATLTAFTDQHQRPGGMR</sequence>
<protein>
    <recommendedName>
        <fullName evidence="4">YbaB/EbfC DNA-binding family protein</fullName>
    </recommendedName>
</protein>
<feature type="region of interest" description="Disordered" evidence="1">
    <location>
        <begin position="107"/>
        <end position="127"/>
    </location>
</feature>
<keyword evidence="3" id="KW-1185">Reference proteome</keyword>
<gene>
    <name evidence="2" type="ORF">Aiant_54970</name>
</gene>
<evidence type="ECO:0000256" key="1">
    <source>
        <dbReference type="SAM" id="MobiDB-lite"/>
    </source>
</evidence>
<accession>A0ABM7LZV5</accession>
<evidence type="ECO:0008006" key="4">
    <source>
        <dbReference type="Google" id="ProtNLM"/>
    </source>
</evidence>
<dbReference type="RefSeq" id="WP_189329665.1">
    <property type="nucleotide sequence ID" value="NZ_AP023356.1"/>
</dbReference>
<dbReference type="Proteomes" id="UP000676967">
    <property type="component" value="Chromosome"/>
</dbReference>
<proteinExistence type="predicted"/>
<dbReference type="EMBL" id="AP023356">
    <property type="protein sequence ID" value="BCJ44840.1"/>
    <property type="molecule type" value="Genomic_DNA"/>
</dbReference>
<name>A0ABM7LZV5_9ACTN</name>
<evidence type="ECO:0000313" key="2">
    <source>
        <dbReference type="EMBL" id="BCJ44840.1"/>
    </source>
</evidence>
<dbReference type="InterPro" id="IPR036894">
    <property type="entry name" value="YbaB-like_sf"/>
</dbReference>